<keyword evidence="4 10" id="KW-0489">Methyltransferase</keyword>
<dbReference type="EMBL" id="LR593886">
    <property type="protein sequence ID" value="VTR90950.1"/>
    <property type="molecule type" value="Genomic_DNA"/>
</dbReference>
<evidence type="ECO:0000256" key="9">
    <source>
        <dbReference type="ARBA" id="ARBA00060548"/>
    </source>
</evidence>
<dbReference type="Gene3D" id="3.40.1010.10">
    <property type="entry name" value="Cobalt-precorrin-4 Transmethylase, Domain 1"/>
    <property type="match status" value="1"/>
</dbReference>
<dbReference type="SUPFAM" id="SSF53790">
    <property type="entry name" value="Tetrapyrrole methylase"/>
    <property type="match status" value="1"/>
</dbReference>
<dbReference type="InterPro" id="IPR035996">
    <property type="entry name" value="4pyrrol_Methylase_sf"/>
</dbReference>
<sequence>MGRFASAGVVYLVGAGPGAPDLITVRGLRVLQSADVVLHDALVSPELLAEVGPNAELVSVGKRGYCTGSTKQETINDALVRLAREGKSVCRLKCGDPCVFGRGGEEAEVLAEAGIPFEIVPGVTSAAGACAAAGIPITHRAAGQAVALVTGHHDPDSPECTLDWDALARMPGVAFYMGVRHVAKIAAKLSDSGLASSTPAAVIESGTLPAQRVLVGDLSDIGGLAESATIRGPAIFVVGEVVRFREKLLGLVSTNASATELTRPTN</sequence>
<comment type="pathway">
    <text evidence="8">Porphyrin-containing compound metabolism; siroheme biosynthesis; precorrin-2 from uroporphyrinogen III: step 1/1.</text>
</comment>
<dbReference type="GO" id="GO:0019354">
    <property type="term" value="P:siroheme biosynthetic process"/>
    <property type="evidence" value="ECO:0007669"/>
    <property type="project" value="InterPro"/>
</dbReference>
<evidence type="ECO:0000256" key="3">
    <source>
        <dbReference type="ARBA" id="ARBA00022573"/>
    </source>
</evidence>
<dbReference type="GO" id="GO:0032259">
    <property type="term" value="P:methylation"/>
    <property type="evidence" value="ECO:0007669"/>
    <property type="project" value="UniProtKB-KW"/>
</dbReference>
<organism evidence="12 13">
    <name type="scientific">Gemmata massiliana</name>
    <dbReference type="NCBI Taxonomy" id="1210884"/>
    <lineage>
        <taxon>Bacteria</taxon>
        <taxon>Pseudomonadati</taxon>
        <taxon>Planctomycetota</taxon>
        <taxon>Planctomycetia</taxon>
        <taxon>Gemmatales</taxon>
        <taxon>Gemmataceae</taxon>
        <taxon>Gemmata</taxon>
    </lineage>
</organism>
<evidence type="ECO:0000256" key="8">
    <source>
        <dbReference type="ARBA" id="ARBA00025705"/>
    </source>
</evidence>
<gene>
    <name evidence="12" type="ORF">SOIL9_67640</name>
</gene>
<dbReference type="PROSITE" id="PS00840">
    <property type="entry name" value="SUMT_2"/>
    <property type="match status" value="1"/>
</dbReference>
<proteinExistence type="inferred from homology"/>
<comment type="pathway">
    <text evidence="9">Cofactor biosynthesis; adenosylcobalamin biosynthesis; precorrin-2 from uroporphyrinogen III: step 1/1.</text>
</comment>
<evidence type="ECO:0000256" key="7">
    <source>
        <dbReference type="ARBA" id="ARBA00023244"/>
    </source>
</evidence>
<dbReference type="AlphaFoldDB" id="A0A6P2CUT8"/>
<name>A0A6P2CUT8_9BACT</name>
<dbReference type="GO" id="GO:0009236">
    <property type="term" value="P:cobalamin biosynthetic process"/>
    <property type="evidence" value="ECO:0007669"/>
    <property type="project" value="UniProtKB-KW"/>
</dbReference>
<keyword evidence="6" id="KW-0949">S-adenosyl-L-methionine</keyword>
<keyword evidence="3" id="KW-0169">Cobalamin biosynthesis</keyword>
<comment type="similarity">
    <text evidence="1 10">Belongs to the precorrin methyltransferase family.</text>
</comment>
<evidence type="ECO:0000256" key="6">
    <source>
        <dbReference type="ARBA" id="ARBA00022691"/>
    </source>
</evidence>
<dbReference type="EC" id="2.1.1.107" evidence="2"/>
<dbReference type="Gene3D" id="3.30.950.10">
    <property type="entry name" value="Methyltransferase, Cobalt-precorrin-4 Transmethylase, Domain 2"/>
    <property type="match status" value="1"/>
</dbReference>
<dbReference type="NCBIfam" id="TIGR01469">
    <property type="entry name" value="cobA_cysG_Cterm"/>
    <property type="match status" value="1"/>
</dbReference>
<dbReference type="Pfam" id="PF00590">
    <property type="entry name" value="TP_methylase"/>
    <property type="match status" value="1"/>
</dbReference>
<dbReference type="InterPro" id="IPR014777">
    <property type="entry name" value="4pyrrole_Mease_sub1"/>
</dbReference>
<protein>
    <recommendedName>
        <fullName evidence="2">uroporphyrinogen-III C-methyltransferase</fullName>
        <ecNumber evidence="2">2.1.1.107</ecNumber>
    </recommendedName>
</protein>
<evidence type="ECO:0000256" key="1">
    <source>
        <dbReference type="ARBA" id="ARBA00005879"/>
    </source>
</evidence>
<dbReference type="Proteomes" id="UP000464178">
    <property type="component" value="Chromosome"/>
</dbReference>
<keyword evidence="7" id="KW-0627">Porphyrin biosynthesis</keyword>
<dbReference type="CDD" id="cd11642">
    <property type="entry name" value="SUMT"/>
    <property type="match status" value="1"/>
</dbReference>
<dbReference type="InterPro" id="IPR014776">
    <property type="entry name" value="4pyrrole_Mease_sub2"/>
</dbReference>
<evidence type="ECO:0000259" key="11">
    <source>
        <dbReference type="Pfam" id="PF00590"/>
    </source>
</evidence>
<keyword evidence="5 10" id="KW-0808">Transferase</keyword>
<keyword evidence="13" id="KW-1185">Reference proteome</keyword>
<reference evidence="12 13" key="1">
    <citation type="submission" date="2019-05" db="EMBL/GenBank/DDBJ databases">
        <authorList>
            <consortium name="Science for Life Laboratories"/>
        </authorList>
    </citation>
    <scope>NUCLEOTIDE SEQUENCE [LARGE SCALE GENOMIC DNA]</scope>
    <source>
        <strain evidence="12">Soil9</strain>
    </source>
</reference>
<dbReference type="NCBIfam" id="NF004790">
    <property type="entry name" value="PRK06136.1"/>
    <property type="match status" value="1"/>
</dbReference>
<dbReference type="PROSITE" id="PS00839">
    <property type="entry name" value="SUMT_1"/>
    <property type="match status" value="1"/>
</dbReference>
<dbReference type="KEGG" id="gms:SOIL9_67640"/>
<dbReference type="InterPro" id="IPR006366">
    <property type="entry name" value="CobA/CysG_C"/>
</dbReference>
<dbReference type="PANTHER" id="PTHR45790:SF3">
    <property type="entry name" value="S-ADENOSYL-L-METHIONINE-DEPENDENT UROPORPHYRINOGEN III METHYLTRANSFERASE, CHLOROPLASTIC"/>
    <property type="match status" value="1"/>
</dbReference>
<dbReference type="FunFam" id="3.30.950.10:FF:000001">
    <property type="entry name" value="Siroheme synthase"/>
    <property type="match status" value="1"/>
</dbReference>
<evidence type="ECO:0000256" key="10">
    <source>
        <dbReference type="RuleBase" id="RU003960"/>
    </source>
</evidence>
<dbReference type="InterPro" id="IPR050161">
    <property type="entry name" value="Siro_Cobalamin_biosynth"/>
</dbReference>
<dbReference type="FunFam" id="3.40.1010.10:FF:000001">
    <property type="entry name" value="Siroheme synthase"/>
    <property type="match status" value="1"/>
</dbReference>
<evidence type="ECO:0000313" key="13">
    <source>
        <dbReference type="Proteomes" id="UP000464178"/>
    </source>
</evidence>
<evidence type="ECO:0000256" key="5">
    <source>
        <dbReference type="ARBA" id="ARBA00022679"/>
    </source>
</evidence>
<accession>A0A6P2CUT8</accession>
<dbReference type="PANTHER" id="PTHR45790">
    <property type="entry name" value="SIROHEME SYNTHASE-RELATED"/>
    <property type="match status" value="1"/>
</dbReference>
<dbReference type="GO" id="GO:0004851">
    <property type="term" value="F:uroporphyrin-III C-methyltransferase activity"/>
    <property type="evidence" value="ECO:0007669"/>
    <property type="project" value="UniProtKB-EC"/>
</dbReference>
<feature type="domain" description="Tetrapyrrole methylase" evidence="11">
    <location>
        <begin position="10"/>
        <end position="221"/>
    </location>
</feature>
<dbReference type="InterPro" id="IPR000878">
    <property type="entry name" value="4pyrrol_Mease"/>
</dbReference>
<evidence type="ECO:0000256" key="4">
    <source>
        <dbReference type="ARBA" id="ARBA00022603"/>
    </source>
</evidence>
<dbReference type="InterPro" id="IPR003043">
    <property type="entry name" value="Uropor_MeTrfase_CS"/>
</dbReference>
<evidence type="ECO:0000256" key="2">
    <source>
        <dbReference type="ARBA" id="ARBA00012162"/>
    </source>
</evidence>
<evidence type="ECO:0000313" key="12">
    <source>
        <dbReference type="EMBL" id="VTR90950.1"/>
    </source>
</evidence>
<dbReference type="RefSeq" id="WP_197909442.1">
    <property type="nucleotide sequence ID" value="NZ_LR593886.1"/>
</dbReference>